<name>A0A4R8Q519_9PEZI</name>
<proteinExistence type="predicted"/>
<reference evidence="1 2" key="1">
    <citation type="submission" date="2018-11" db="EMBL/GenBank/DDBJ databases">
        <title>Genome sequence and assembly of Colletotrichum spinosum.</title>
        <authorList>
            <person name="Gan P."/>
            <person name="Shirasu K."/>
        </authorList>
    </citation>
    <scope>NUCLEOTIDE SEQUENCE [LARGE SCALE GENOMIC DNA]</scope>
    <source>
        <strain evidence="1 2">CBS 515.97</strain>
    </source>
</reference>
<accession>A0A4R8Q519</accession>
<keyword evidence="2" id="KW-1185">Reference proteome</keyword>
<gene>
    <name evidence="1" type="ORF">C8035_v000944</name>
</gene>
<evidence type="ECO:0000313" key="2">
    <source>
        <dbReference type="Proteomes" id="UP000295083"/>
    </source>
</evidence>
<protein>
    <submittedName>
        <fullName evidence="1">Uncharacterized protein</fullName>
    </submittedName>
</protein>
<dbReference type="EMBL" id="QAPG01000094">
    <property type="protein sequence ID" value="TDZ31776.1"/>
    <property type="molecule type" value="Genomic_DNA"/>
</dbReference>
<dbReference type="AlphaFoldDB" id="A0A4R8Q519"/>
<comment type="caution">
    <text evidence="1">The sequence shown here is derived from an EMBL/GenBank/DDBJ whole genome shotgun (WGS) entry which is preliminary data.</text>
</comment>
<evidence type="ECO:0000313" key="1">
    <source>
        <dbReference type="EMBL" id="TDZ31776.1"/>
    </source>
</evidence>
<dbReference type="Proteomes" id="UP000295083">
    <property type="component" value="Unassembled WGS sequence"/>
</dbReference>
<sequence length="199" mass="21483">MVHSLESSDQRYEHTVAFSGWDSKLILSTFGGGRAMELLGGRGCMADVCMHRPCAAILCCAASRPKNCPDNCRRGLSTEYIVTPSTSAGAAGRRKLSTVGTSSKLVAAACYPLDAFTMRYQQRHSTSRVVRIYLMKAAHDTVSRVRRHLSAKYALGLCRDTSTQVGAVYTPEPSHGAWRAQLPTTLKASLDRCPGGPAS</sequence>
<organism evidence="1 2">
    <name type="scientific">Colletotrichum spinosum</name>
    <dbReference type="NCBI Taxonomy" id="1347390"/>
    <lineage>
        <taxon>Eukaryota</taxon>
        <taxon>Fungi</taxon>
        <taxon>Dikarya</taxon>
        <taxon>Ascomycota</taxon>
        <taxon>Pezizomycotina</taxon>
        <taxon>Sordariomycetes</taxon>
        <taxon>Hypocreomycetidae</taxon>
        <taxon>Glomerellales</taxon>
        <taxon>Glomerellaceae</taxon>
        <taxon>Colletotrichum</taxon>
        <taxon>Colletotrichum orbiculare species complex</taxon>
    </lineage>
</organism>